<dbReference type="PANTHER" id="PTHR19367:SF18">
    <property type="entry name" value="T CELL RECEPTOR ALPHA VARIABLE 16"/>
    <property type="match status" value="1"/>
</dbReference>
<dbReference type="EMBL" id="JAHFZB010000012">
    <property type="protein sequence ID" value="KAK6483340.1"/>
    <property type="molecule type" value="Genomic_DNA"/>
</dbReference>
<name>A0ABR0ZFW2_HUSHU</name>
<dbReference type="InterPro" id="IPR007110">
    <property type="entry name" value="Ig-like_dom"/>
</dbReference>
<keyword evidence="5" id="KW-1279">T cell receptor</keyword>
<evidence type="ECO:0000256" key="1">
    <source>
        <dbReference type="ARBA" id="ARBA00022729"/>
    </source>
</evidence>
<evidence type="ECO:0000313" key="7">
    <source>
        <dbReference type="EMBL" id="KAK6483340.1"/>
    </source>
</evidence>
<keyword evidence="5" id="KW-0391">Immunity</keyword>
<dbReference type="Proteomes" id="UP001369086">
    <property type="component" value="Unassembled WGS sequence"/>
</dbReference>
<keyword evidence="8" id="KW-1185">Reference proteome</keyword>
<gene>
    <name evidence="7" type="ORF">HHUSO_G14820</name>
</gene>
<dbReference type="PROSITE" id="PS50835">
    <property type="entry name" value="IG_LIKE"/>
    <property type="match status" value="1"/>
</dbReference>
<evidence type="ECO:0000256" key="4">
    <source>
        <dbReference type="ARBA" id="ARBA00023319"/>
    </source>
</evidence>
<comment type="caution">
    <text evidence="7">The sequence shown here is derived from an EMBL/GenBank/DDBJ whole genome shotgun (WGS) entry which is preliminary data.</text>
</comment>
<dbReference type="SUPFAM" id="SSF48726">
    <property type="entry name" value="Immunoglobulin"/>
    <property type="match status" value="2"/>
</dbReference>
<reference evidence="7 8" key="1">
    <citation type="submission" date="2021-05" db="EMBL/GenBank/DDBJ databases">
        <authorList>
            <person name="Zahm M."/>
            <person name="Klopp C."/>
            <person name="Cabau C."/>
            <person name="Kuhl H."/>
            <person name="Suciu R."/>
            <person name="Ciorpac M."/>
            <person name="Holostenco D."/>
            <person name="Gessner J."/>
            <person name="Wuertz S."/>
            <person name="Hohne C."/>
            <person name="Stock M."/>
            <person name="Gislard M."/>
            <person name="Lluch J."/>
            <person name="Milhes M."/>
            <person name="Lampietro C."/>
            <person name="Lopez Roques C."/>
            <person name="Donnadieu C."/>
            <person name="Du K."/>
            <person name="Schartl M."/>
            <person name="Guiguen Y."/>
        </authorList>
    </citation>
    <scope>NUCLEOTIDE SEQUENCE [LARGE SCALE GENOMIC DNA]</scope>
    <source>
        <strain evidence="7">Hh-F2</strain>
        <tissue evidence="7">Blood</tissue>
    </source>
</reference>
<keyword evidence="1" id="KW-0732">Signal</keyword>
<organism evidence="7 8">
    <name type="scientific">Huso huso</name>
    <name type="common">Beluga</name>
    <name type="synonym">Acipenser huso</name>
    <dbReference type="NCBI Taxonomy" id="61971"/>
    <lineage>
        <taxon>Eukaryota</taxon>
        <taxon>Metazoa</taxon>
        <taxon>Chordata</taxon>
        <taxon>Craniata</taxon>
        <taxon>Vertebrata</taxon>
        <taxon>Euteleostomi</taxon>
        <taxon>Actinopterygii</taxon>
        <taxon>Chondrostei</taxon>
        <taxon>Acipenseriformes</taxon>
        <taxon>Acipenseridae</taxon>
        <taxon>Huso</taxon>
    </lineage>
</organism>
<dbReference type="Gene3D" id="2.60.40.10">
    <property type="entry name" value="Immunoglobulins"/>
    <property type="match status" value="2"/>
</dbReference>
<sequence length="207" mass="23492">MTTKEDSSDLRFCAEADKENKRVELKLSSTEMTDTALYYCTLSPTVTGISYQHSAQTDSTWEWHRVTQLRSGLNRGFTDGSMCWNPLLSNQHGNTKAVEIDQPITVFSYTGEKTALRCNHSIANFQSMYWYLQRPSKTPEVLIYGYISAEPKGRFSMVFYRDNRSTELHISNTEMADAVMYYCAVQPTVGKTVSASIQTHSEVFTPS</sequence>
<keyword evidence="3" id="KW-0675">Receptor</keyword>
<dbReference type="SMART" id="SM00406">
    <property type="entry name" value="IGv"/>
    <property type="match status" value="1"/>
</dbReference>
<dbReference type="InterPro" id="IPR051287">
    <property type="entry name" value="TCR_variable_region"/>
</dbReference>
<feature type="domain" description="Ig-like" evidence="6">
    <location>
        <begin position="86"/>
        <end position="194"/>
    </location>
</feature>
<dbReference type="InterPro" id="IPR013106">
    <property type="entry name" value="Ig_V-set"/>
</dbReference>
<keyword evidence="2" id="KW-1064">Adaptive immunity</keyword>
<dbReference type="InterPro" id="IPR013783">
    <property type="entry name" value="Ig-like_fold"/>
</dbReference>
<keyword evidence="4" id="KW-0393">Immunoglobulin domain</keyword>
<accession>A0ABR0ZFW2</accession>
<dbReference type="Pfam" id="PF07686">
    <property type="entry name" value="V-set"/>
    <property type="match status" value="1"/>
</dbReference>
<dbReference type="InterPro" id="IPR036179">
    <property type="entry name" value="Ig-like_dom_sf"/>
</dbReference>
<evidence type="ECO:0000256" key="5">
    <source>
        <dbReference type="ARBA" id="ARBA00043266"/>
    </source>
</evidence>
<protein>
    <recommendedName>
        <fullName evidence="6">Ig-like domain-containing protein</fullName>
    </recommendedName>
</protein>
<dbReference type="PANTHER" id="PTHR19367">
    <property type="entry name" value="T-CELL RECEPTOR ALPHA CHAIN V REGION"/>
    <property type="match status" value="1"/>
</dbReference>
<evidence type="ECO:0000313" key="8">
    <source>
        <dbReference type="Proteomes" id="UP001369086"/>
    </source>
</evidence>
<evidence type="ECO:0000256" key="3">
    <source>
        <dbReference type="ARBA" id="ARBA00023170"/>
    </source>
</evidence>
<evidence type="ECO:0000259" key="6">
    <source>
        <dbReference type="PROSITE" id="PS50835"/>
    </source>
</evidence>
<proteinExistence type="predicted"/>
<evidence type="ECO:0000256" key="2">
    <source>
        <dbReference type="ARBA" id="ARBA00023130"/>
    </source>
</evidence>